<feature type="region of interest" description="Disordered" evidence="1">
    <location>
        <begin position="1"/>
        <end position="71"/>
    </location>
</feature>
<gene>
    <name evidence="2" type="ORF">TARUN_4366</name>
</gene>
<organism evidence="2 3">
    <name type="scientific">Trichoderma arundinaceum</name>
    <dbReference type="NCBI Taxonomy" id="490622"/>
    <lineage>
        <taxon>Eukaryota</taxon>
        <taxon>Fungi</taxon>
        <taxon>Dikarya</taxon>
        <taxon>Ascomycota</taxon>
        <taxon>Pezizomycotina</taxon>
        <taxon>Sordariomycetes</taxon>
        <taxon>Hypocreomycetidae</taxon>
        <taxon>Hypocreales</taxon>
        <taxon>Hypocreaceae</taxon>
        <taxon>Trichoderma</taxon>
    </lineage>
</organism>
<evidence type="ECO:0000313" key="2">
    <source>
        <dbReference type="EMBL" id="RFU77865.1"/>
    </source>
</evidence>
<evidence type="ECO:0000256" key="1">
    <source>
        <dbReference type="SAM" id="MobiDB-lite"/>
    </source>
</evidence>
<name>A0A395NP60_TRIAR</name>
<protein>
    <submittedName>
        <fullName evidence="2">Uncharacterized protein</fullName>
    </submittedName>
</protein>
<sequence>MAARRFACAEKAREPPLEAPPKTPKNAKAPSYHPRSPPYTTTTPGEIGFHDALASAKASPHTGLTSNVRPPIAPDNLPLARARWGEPSCLALSAFGFFFLDRSTPL</sequence>
<reference evidence="2 3" key="1">
    <citation type="journal article" date="2018" name="PLoS Pathog.">
        <title>Evolution of structural diversity of trichothecenes, a family of toxins produced by plant pathogenic and entomopathogenic fungi.</title>
        <authorList>
            <person name="Proctor R.H."/>
            <person name="McCormick S.P."/>
            <person name="Kim H.S."/>
            <person name="Cardoza R.E."/>
            <person name="Stanley A.M."/>
            <person name="Lindo L."/>
            <person name="Kelly A."/>
            <person name="Brown D.W."/>
            <person name="Lee T."/>
            <person name="Vaughan M.M."/>
            <person name="Alexander N.J."/>
            <person name="Busman M."/>
            <person name="Gutierrez S."/>
        </authorList>
    </citation>
    <scope>NUCLEOTIDE SEQUENCE [LARGE SCALE GENOMIC DNA]</scope>
    <source>
        <strain evidence="2 3">IBT 40837</strain>
    </source>
</reference>
<proteinExistence type="predicted"/>
<keyword evidence="3" id="KW-1185">Reference proteome</keyword>
<feature type="compositionally biased region" description="Basic and acidic residues" evidence="1">
    <location>
        <begin position="7"/>
        <end position="16"/>
    </location>
</feature>
<evidence type="ECO:0000313" key="3">
    <source>
        <dbReference type="Proteomes" id="UP000266272"/>
    </source>
</evidence>
<comment type="caution">
    <text evidence="2">The sequence shown here is derived from an EMBL/GenBank/DDBJ whole genome shotgun (WGS) entry which is preliminary data.</text>
</comment>
<accession>A0A395NP60</accession>
<dbReference type="EMBL" id="PXOA01000247">
    <property type="protein sequence ID" value="RFU77865.1"/>
    <property type="molecule type" value="Genomic_DNA"/>
</dbReference>
<dbReference type="AlphaFoldDB" id="A0A395NP60"/>
<dbReference type="Proteomes" id="UP000266272">
    <property type="component" value="Unassembled WGS sequence"/>
</dbReference>